<accession>A0A5M6BZX4</accession>
<protein>
    <submittedName>
        <fullName evidence="3">Uncharacterized protein</fullName>
    </submittedName>
</protein>
<proteinExistence type="predicted"/>
<dbReference type="GO" id="GO:0008654">
    <property type="term" value="P:phospholipid biosynthetic process"/>
    <property type="evidence" value="ECO:0007669"/>
    <property type="project" value="TreeGrafter"/>
</dbReference>
<feature type="compositionally biased region" description="Acidic residues" evidence="1">
    <location>
        <begin position="653"/>
        <end position="667"/>
    </location>
</feature>
<evidence type="ECO:0000256" key="2">
    <source>
        <dbReference type="SAM" id="Phobius"/>
    </source>
</evidence>
<dbReference type="PANTHER" id="PTHR31605">
    <property type="entry name" value="GLYCEROL-3-PHOSPHATE O-ACYLTRANSFERASE 1"/>
    <property type="match status" value="1"/>
</dbReference>
<name>A0A5M6BZX4_9TREE</name>
<keyword evidence="2" id="KW-0812">Transmembrane</keyword>
<dbReference type="InterPro" id="IPR002123">
    <property type="entry name" value="Plipid/glycerol_acylTrfase"/>
</dbReference>
<dbReference type="SUPFAM" id="SSF69593">
    <property type="entry name" value="Glycerol-3-phosphate (1)-acyltransferase"/>
    <property type="match status" value="1"/>
</dbReference>
<feature type="compositionally biased region" description="Low complexity" evidence="1">
    <location>
        <begin position="705"/>
        <end position="715"/>
    </location>
</feature>
<dbReference type="GeneID" id="43588882"/>
<evidence type="ECO:0000313" key="3">
    <source>
        <dbReference type="EMBL" id="WWD17819.1"/>
    </source>
</evidence>
<dbReference type="GO" id="GO:0004366">
    <property type="term" value="F:glycerol-3-phosphate O-acyltransferase activity"/>
    <property type="evidence" value="ECO:0007669"/>
    <property type="project" value="TreeGrafter"/>
</dbReference>
<sequence>MAAGLAYDLILIFWRIVINIFFREIRPRGAFNIPKDGPVLFICGPHSNQFLDPLLLFSEVRKEAGRRVSILTAAISMQRAFIGAVARVMDSIPVARASDYAKAGKGRLILSESDPLIVKGINTAFTTQVKPRSQLVLPKYTGYASATIEEVISDTELRLKGEFVVPSKDGSANVKASTRVRTESQSKDGVEYKVLPHVEQEQTYGAVYQRLKEGGCIGIFPEGGSHDRTDFLPLKAGFSIMALGAMAKYPDVDVKLVPVGLSYFHPHKFRSRAVIEFGPPLTVDPELVKLYKEGGAKKRDACGKLLEQVHDGLRAVTLRAPDWETMQVIQAARRLYRIPGQHLTLGQVVELSKRFMEGYLAYQDEPKIIDLRQKVIAYNRLLRDMGIADHQVERASNRSAKALVLLVYRFGLLLWWSMLALPGAILHAPVFILAKVISIKKAKQALAASTVKIQGRDVLATWKVLVSLAVTPLLYLFYCVLATFLAYKYDLAPAWRHWTPVVIFTCLPGWALATLKFGEAGMDVAKSLRPLFLSVWPGNQREVNKLRDMREGLANEISEVIDEFGPKLYENFQRARILPSASVPQTGKNPGMFTRKGQAADQSVLSHPMLWLDERIFGWNRSASVGQSVWGAASKLEKPPRSEPSTAPASPAESDDEEYEADVDYDDVLAIIDTRRSSSTSSSSPRTRRRGRSYHDLTNLREGGTDSTSGSAAASPRSTGSGTVPLPALDDEGAVRLQKRTNAKKVNGPADGQSEQDGNNGVAIEGNGVGLGLKTKAE</sequence>
<dbReference type="EMBL" id="CP144054">
    <property type="protein sequence ID" value="WWD17819.1"/>
    <property type="molecule type" value="Genomic_DNA"/>
</dbReference>
<dbReference type="SMART" id="SM00563">
    <property type="entry name" value="PlsC"/>
    <property type="match status" value="1"/>
</dbReference>
<keyword evidence="4" id="KW-1185">Reference proteome</keyword>
<evidence type="ECO:0000313" key="4">
    <source>
        <dbReference type="Proteomes" id="UP000322225"/>
    </source>
</evidence>
<dbReference type="PANTHER" id="PTHR31605:SF0">
    <property type="entry name" value="GLYCEROL-3-PHOSPHATE O-ACYLTRANSFERASE 1"/>
    <property type="match status" value="1"/>
</dbReference>
<dbReference type="RefSeq" id="XP_031860859.1">
    <property type="nucleotide sequence ID" value="XM_032004744.1"/>
</dbReference>
<dbReference type="AlphaFoldDB" id="A0A5M6BZX4"/>
<evidence type="ECO:0000256" key="1">
    <source>
        <dbReference type="SAM" id="MobiDB-lite"/>
    </source>
</evidence>
<reference evidence="3" key="2">
    <citation type="submission" date="2024-01" db="EMBL/GenBank/DDBJ databases">
        <title>Comparative genomics of Cryptococcus and Kwoniella reveals pathogenesis evolution and contrasting modes of karyotype evolution via chromosome fusion or intercentromeric recombination.</title>
        <authorList>
            <person name="Coelho M.A."/>
            <person name="David-Palma M."/>
            <person name="Shea T."/>
            <person name="Bowers K."/>
            <person name="McGinley-Smith S."/>
            <person name="Mohammad A.W."/>
            <person name="Gnirke A."/>
            <person name="Yurkov A.M."/>
            <person name="Nowrousian M."/>
            <person name="Sun S."/>
            <person name="Cuomo C.A."/>
            <person name="Heitman J."/>
        </authorList>
    </citation>
    <scope>NUCLEOTIDE SEQUENCE</scope>
    <source>
        <strain evidence="3">CBS 12478</strain>
    </source>
</reference>
<dbReference type="CDD" id="cd07992">
    <property type="entry name" value="LPLAT_AAK14816-like"/>
    <property type="match status" value="1"/>
</dbReference>
<keyword evidence="2" id="KW-0472">Membrane</keyword>
<organism evidence="3 4">
    <name type="scientific">Kwoniella shandongensis</name>
    <dbReference type="NCBI Taxonomy" id="1734106"/>
    <lineage>
        <taxon>Eukaryota</taxon>
        <taxon>Fungi</taxon>
        <taxon>Dikarya</taxon>
        <taxon>Basidiomycota</taxon>
        <taxon>Agaricomycotina</taxon>
        <taxon>Tremellomycetes</taxon>
        <taxon>Tremellales</taxon>
        <taxon>Cryptococcaceae</taxon>
        <taxon>Kwoniella</taxon>
    </lineage>
</organism>
<feature type="region of interest" description="Disordered" evidence="1">
    <location>
        <begin position="634"/>
        <end position="778"/>
    </location>
</feature>
<gene>
    <name evidence="3" type="ORF">CI109_102262</name>
</gene>
<dbReference type="Pfam" id="PF01553">
    <property type="entry name" value="Acyltransferase"/>
    <property type="match status" value="1"/>
</dbReference>
<dbReference type="GO" id="GO:0016287">
    <property type="term" value="F:glycerone-phosphate O-acyltransferase activity"/>
    <property type="evidence" value="ECO:0007669"/>
    <property type="project" value="TreeGrafter"/>
</dbReference>
<reference evidence="3" key="1">
    <citation type="submission" date="2017-08" db="EMBL/GenBank/DDBJ databases">
        <authorList>
            <person name="Cuomo C."/>
            <person name="Billmyre B."/>
            <person name="Heitman J."/>
        </authorList>
    </citation>
    <scope>NUCLEOTIDE SEQUENCE</scope>
    <source>
        <strain evidence="3">CBS 12478</strain>
    </source>
</reference>
<feature type="transmembrane region" description="Helical" evidence="2">
    <location>
        <begin position="413"/>
        <end position="434"/>
    </location>
</feature>
<keyword evidence="2" id="KW-1133">Transmembrane helix</keyword>
<feature type="transmembrane region" description="Helical" evidence="2">
    <location>
        <begin position="464"/>
        <end position="486"/>
    </location>
</feature>
<dbReference type="KEGG" id="ksn:43588882"/>
<dbReference type="OrthoDB" id="2427554at2759"/>
<dbReference type="Proteomes" id="UP000322225">
    <property type="component" value="Chromosome 4"/>
</dbReference>
<dbReference type="InterPro" id="IPR052744">
    <property type="entry name" value="GPAT/DAPAT"/>
</dbReference>